<gene>
    <name evidence="5" type="primary">LOC106462900</name>
</gene>
<dbReference type="RefSeq" id="XP_022246008.1">
    <property type="nucleotide sequence ID" value="XM_022390300.1"/>
</dbReference>
<protein>
    <submittedName>
        <fullName evidence="5">Protein FAM214A-like</fullName>
    </submittedName>
</protein>
<feature type="compositionally biased region" description="Polar residues" evidence="2">
    <location>
        <begin position="599"/>
        <end position="609"/>
    </location>
</feature>
<accession>A0ABM1SQV2</accession>
<sequence length="957" mass="107703">MKPYEDVQAGMEEIEVDPYDLYASLGTLIVEGRLSGLAERGYREDPYCLPPHGQNKCDITSEICQQQAVLSKHMLLLWKYSIPMSLEVILHHNCCKPENFEGLDTETSCNIHTSSVLLEKWNIHILPKVSYANITPQGLILAVHSFLYFSQLRVWCSLSGDKSPQNVQYRICVPGEASSKKFSKPPKMHVFPVVNVGKNSAVKVTVQTLPHNVHLTIACKINQRQDTEERKVAEVPKTVGDGIGTCVQDYELFTASNLVSRGKADKLPSRTGSSAESMIGDCLLDPLQWLHCQSSSYSGTSSIEAPERPMPSVAHNRKECVKGHNDEQRRHQRCPIVERFLRKEREASSELKSLKCQEMSLNTMKYDSKEQKINSCLNETKAREVSSCYYEVNQSTLSNQEMQFFIETLCQKFICNKYTTEIHSLNQNNCLQFKGNVHINIPDKKFLYKTLKNLLHITSQSCKSFIKSDVPTPKKKKPEDSNLELHRIASAFSNLQMKLFKKYESTNVNGEQTVLKTSDISLQNQESKLACDTSHASESKEVVDVEIKNTERSSQSVFYLQHDCESIDTVNIENSTSENLHNSSQNLNTSATVDEDTSLIENGNTTSLKTEQHRSIDNRKDTKNQKLSHSKTWSEGLSQLCIKACLTKSSCLLKRCLPVIQNNSSVPPSKKAVKKSASSKVPSAEAKANFRKSLDNATSLVFYKSRRLPLTSSPVPFRKLGTSFDFDSSLTSVSAIKRAFFGNNSEEDDQRSVLSTSAPPSTTSSLLCNFEESVLNGCLEPVSTVDGFTAEIGASGSFCPRHRTFPVIVFFYTLGVDKAVSPYLGHISLERKGYHVPKQGTVQVTLFNPHRTVVKMFVVKYSLSDMPPNCQTFMRQRTLYMPVGASQNDPESQKWLRYLIHLRFASSKSGRIYLHTDVRLIIFRKSDVDTATIHGDEPYELRSFIQEPLNPKFSPLK</sequence>
<dbReference type="PANTHER" id="PTHR13199:SF11">
    <property type="entry name" value="PROTEIN ATOSSA"/>
    <property type="match status" value="1"/>
</dbReference>
<proteinExistence type="inferred from homology"/>
<dbReference type="SMART" id="SM01177">
    <property type="entry name" value="DUF4210"/>
    <property type="match status" value="1"/>
</dbReference>
<keyword evidence="4" id="KW-1185">Reference proteome</keyword>
<dbReference type="GeneID" id="106462900"/>
<dbReference type="InterPro" id="IPR051506">
    <property type="entry name" value="ATOS_Transcription_Regulators"/>
</dbReference>
<evidence type="ECO:0000313" key="4">
    <source>
        <dbReference type="Proteomes" id="UP000694941"/>
    </source>
</evidence>
<evidence type="ECO:0000259" key="3">
    <source>
        <dbReference type="SMART" id="SM01177"/>
    </source>
</evidence>
<dbReference type="PANTHER" id="PTHR13199">
    <property type="entry name" value="GH03947P"/>
    <property type="match status" value="1"/>
</dbReference>
<feature type="region of interest" description="Disordered" evidence="2">
    <location>
        <begin position="577"/>
        <end position="627"/>
    </location>
</feature>
<dbReference type="InterPro" id="IPR033473">
    <property type="entry name" value="Atos-like_C"/>
</dbReference>
<dbReference type="InterPro" id="IPR025261">
    <property type="entry name" value="Atos-like_cons_dom"/>
</dbReference>
<organism evidence="4 5">
    <name type="scientific">Limulus polyphemus</name>
    <name type="common">Atlantic horseshoe crab</name>
    <dbReference type="NCBI Taxonomy" id="6850"/>
    <lineage>
        <taxon>Eukaryota</taxon>
        <taxon>Metazoa</taxon>
        <taxon>Ecdysozoa</taxon>
        <taxon>Arthropoda</taxon>
        <taxon>Chelicerata</taxon>
        <taxon>Merostomata</taxon>
        <taxon>Xiphosura</taxon>
        <taxon>Limulidae</taxon>
        <taxon>Limulus</taxon>
    </lineage>
</organism>
<reference evidence="5" key="1">
    <citation type="submission" date="2025-08" db="UniProtKB">
        <authorList>
            <consortium name="RefSeq"/>
        </authorList>
    </citation>
    <scope>IDENTIFICATION</scope>
    <source>
        <tissue evidence="5">Muscle</tissue>
    </source>
</reference>
<name>A0ABM1SQV2_LIMPO</name>
<dbReference type="Pfam" id="PF13915">
    <property type="entry name" value="DUF4210"/>
    <property type="match status" value="1"/>
</dbReference>
<feature type="compositionally biased region" description="Basic and acidic residues" evidence="2">
    <location>
        <begin position="610"/>
        <end position="624"/>
    </location>
</feature>
<comment type="similarity">
    <text evidence="1">Belongs to the ATOS family.</text>
</comment>
<dbReference type="Proteomes" id="UP000694941">
    <property type="component" value="Unplaced"/>
</dbReference>
<dbReference type="Pfam" id="PF13889">
    <property type="entry name" value="Chromosome_seg"/>
    <property type="match status" value="1"/>
</dbReference>
<feature type="compositionally biased region" description="Polar residues" evidence="2">
    <location>
        <begin position="577"/>
        <end position="592"/>
    </location>
</feature>
<evidence type="ECO:0000313" key="5">
    <source>
        <dbReference type="RefSeq" id="XP_022246008.1"/>
    </source>
</evidence>
<feature type="domain" description="Atos-like conserved" evidence="3">
    <location>
        <begin position="766"/>
        <end position="824"/>
    </location>
</feature>
<evidence type="ECO:0000256" key="1">
    <source>
        <dbReference type="ARBA" id="ARBA00034497"/>
    </source>
</evidence>
<evidence type="ECO:0000256" key="2">
    <source>
        <dbReference type="SAM" id="MobiDB-lite"/>
    </source>
</evidence>